<dbReference type="SMART" id="SM00487">
    <property type="entry name" value="DEXDc"/>
    <property type="match status" value="1"/>
</dbReference>
<dbReference type="InterPro" id="IPR014001">
    <property type="entry name" value="Helicase_ATP-bd"/>
</dbReference>
<gene>
    <name evidence="5" type="ordered locus">TP04_0088</name>
</gene>
<evidence type="ECO:0000256" key="1">
    <source>
        <dbReference type="ARBA" id="ARBA00022801"/>
    </source>
</evidence>
<dbReference type="EMBL" id="AAGK01000004">
    <property type="protein sequence ID" value="EAN31440.1"/>
    <property type="molecule type" value="Genomic_DNA"/>
</dbReference>
<evidence type="ECO:0000313" key="6">
    <source>
        <dbReference type="Proteomes" id="UP000001949"/>
    </source>
</evidence>
<dbReference type="Proteomes" id="UP000001949">
    <property type="component" value="Unassembled WGS sequence"/>
</dbReference>
<dbReference type="GO" id="GO:0005524">
    <property type="term" value="F:ATP binding"/>
    <property type="evidence" value="ECO:0007669"/>
    <property type="project" value="InterPro"/>
</dbReference>
<dbReference type="InParanoid" id="Q4N399"/>
<dbReference type="SMART" id="SM00490">
    <property type="entry name" value="HELICc"/>
    <property type="match status" value="1"/>
</dbReference>
<dbReference type="SUPFAM" id="SSF52540">
    <property type="entry name" value="P-loop containing nucleoside triphosphate hydrolases"/>
    <property type="match status" value="2"/>
</dbReference>
<dbReference type="PROSITE" id="PS51192">
    <property type="entry name" value="HELICASE_ATP_BIND_1"/>
    <property type="match status" value="1"/>
</dbReference>
<sequence>MEEGKNEPVTPTKKKRKLKQRQFSESDDERTESKDEIRIKKQVLLSLESLHSFYQISQVPFTRFYTSLQLSPLYSNLLGRLLCEMCNEKLMCDVGCVKITRTFGDLAEFKKIDQFHKLKNYQQCGVHWLSIIHKSNLSSAILADEMGLGKTVQVCVFLQYLYNQYNNTITTADSPKDTNHTDTNSPDSTDTPDDDDTVGLRMYIIIVPLNIMYNWYNEFRVWTNIKNILIYHGSQSQRLNTIQYLLNLHHQQSTNRGNSGNTVNSGNRVDGFIVMITTFGMMNDDIRLMRRLQPFEYLIIDEAHLIKNSNSNTYKKLYNCQFNHKLLLTGTPIQNSMDELCNLLQFSMSDVFNSYDINNAIYNIIHNQSLVKSFTQHTHFIQHLNQHNSNSVNNSNIVENVEDGENVENTVENVEDVDGEDVSEDTTGAAGPFTVTEEIKTSINNIIEKNNKKYIISKELRVLQKLTTPFILRRLKKDVINELPVKHSNYIPCQMNTFQSHIYHSSVTTLNSMNSTNNTMNSTNNTMNSTNGINGTGVDIMEGMGDGTEDEIKDSSADTVDNSNTVEDVNTVESVEDVKNTVENVESVENEDAVGPVTVTEMNKIYKLRRICNHPLLVRIIYEDNLIPAIAHLIKKLHPDFSEYNTTKITEYLTTLSDFTIHQLLTQCTTTLDLSVRTKLDVLISRVPEELYFESTKVQKMLEILSNIMERNEKVLIFSQFTNYLDIIQHVLRLREITPVLRLDGTVSLTDRDTIINTFNTDAVSILLISVKVGNVGLNLSVANNVILMDQSWNPYNDIQAEDRCHRIGQQKIVNIYKLFVKDTIEEYIIVKSHNKLHLNSLFNH</sequence>
<protein>
    <submittedName>
        <fullName evidence="5">Uncharacterized protein</fullName>
    </submittedName>
</protein>
<feature type="region of interest" description="Disordered" evidence="2">
    <location>
        <begin position="172"/>
        <end position="194"/>
    </location>
</feature>
<dbReference type="Gene3D" id="3.40.50.10810">
    <property type="entry name" value="Tandem AAA-ATPase domain"/>
    <property type="match status" value="1"/>
</dbReference>
<accession>Q4N399</accession>
<dbReference type="OMA" id="CCKAKLH"/>
<dbReference type="VEuPathDB" id="PiroplasmaDB:TpMuguga_04g00088"/>
<organism evidence="5 6">
    <name type="scientific">Theileria parva</name>
    <name type="common">East coast fever infection agent</name>
    <dbReference type="NCBI Taxonomy" id="5875"/>
    <lineage>
        <taxon>Eukaryota</taxon>
        <taxon>Sar</taxon>
        <taxon>Alveolata</taxon>
        <taxon>Apicomplexa</taxon>
        <taxon>Aconoidasida</taxon>
        <taxon>Piroplasmida</taxon>
        <taxon>Theileriidae</taxon>
        <taxon>Theileria</taxon>
    </lineage>
</organism>
<feature type="domain" description="Helicase C-terminal" evidence="4">
    <location>
        <begin position="700"/>
        <end position="845"/>
    </location>
</feature>
<dbReference type="KEGG" id="tpv:TP04_0088"/>
<name>Q4N399_THEPA</name>
<dbReference type="Pfam" id="PF00176">
    <property type="entry name" value="SNF2-rel_dom"/>
    <property type="match status" value="2"/>
</dbReference>
<dbReference type="InterPro" id="IPR027417">
    <property type="entry name" value="P-loop_NTPase"/>
</dbReference>
<dbReference type="InterPro" id="IPR038718">
    <property type="entry name" value="SNF2-like_sf"/>
</dbReference>
<dbReference type="Pfam" id="PF00271">
    <property type="entry name" value="Helicase_C"/>
    <property type="match status" value="1"/>
</dbReference>
<proteinExistence type="predicted"/>
<dbReference type="eggNOG" id="KOG0389">
    <property type="taxonomic scope" value="Eukaryota"/>
</dbReference>
<evidence type="ECO:0000259" key="3">
    <source>
        <dbReference type="PROSITE" id="PS51192"/>
    </source>
</evidence>
<dbReference type="PROSITE" id="PS51194">
    <property type="entry name" value="HELICASE_CTER"/>
    <property type="match status" value="1"/>
</dbReference>
<dbReference type="Gene3D" id="3.40.50.300">
    <property type="entry name" value="P-loop containing nucleotide triphosphate hydrolases"/>
    <property type="match status" value="1"/>
</dbReference>
<dbReference type="AlphaFoldDB" id="Q4N399"/>
<feature type="region of interest" description="Disordered" evidence="2">
    <location>
        <begin position="1"/>
        <end position="32"/>
    </location>
</feature>
<keyword evidence="6" id="KW-1185">Reference proteome</keyword>
<evidence type="ECO:0000313" key="5">
    <source>
        <dbReference type="EMBL" id="EAN31440.1"/>
    </source>
</evidence>
<feature type="domain" description="Helicase ATP-binding" evidence="3">
    <location>
        <begin position="131"/>
        <end position="350"/>
    </location>
</feature>
<dbReference type="InterPro" id="IPR001650">
    <property type="entry name" value="Helicase_C-like"/>
</dbReference>
<dbReference type="STRING" id="5875.Q4N399"/>
<evidence type="ECO:0000256" key="2">
    <source>
        <dbReference type="SAM" id="MobiDB-lite"/>
    </source>
</evidence>
<keyword evidence="1" id="KW-0378">Hydrolase</keyword>
<dbReference type="PANTHER" id="PTHR10799">
    <property type="entry name" value="SNF2/RAD54 HELICASE FAMILY"/>
    <property type="match status" value="1"/>
</dbReference>
<dbReference type="GO" id="GO:0016787">
    <property type="term" value="F:hydrolase activity"/>
    <property type="evidence" value="ECO:0007669"/>
    <property type="project" value="UniProtKB-KW"/>
</dbReference>
<dbReference type="CDD" id="cd17919">
    <property type="entry name" value="DEXHc_Snf"/>
    <property type="match status" value="1"/>
</dbReference>
<comment type="caution">
    <text evidence="5">The sequence shown here is derived from an EMBL/GenBank/DDBJ whole genome shotgun (WGS) entry which is preliminary data.</text>
</comment>
<evidence type="ECO:0000259" key="4">
    <source>
        <dbReference type="PROSITE" id="PS51194"/>
    </source>
</evidence>
<reference evidence="5 6" key="1">
    <citation type="journal article" date="2005" name="Science">
        <title>Genome sequence of Theileria parva, a bovine pathogen that transforms lymphocytes.</title>
        <authorList>
            <person name="Gardner M.J."/>
            <person name="Bishop R."/>
            <person name="Shah T."/>
            <person name="de Villiers E.P."/>
            <person name="Carlton J.M."/>
            <person name="Hall N."/>
            <person name="Ren Q."/>
            <person name="Paulsen I.T."/>
            <person name="Pain A."/>
            <person name="Berriman M."/>
            <person name="Wilson R.J.M."/>
            <person name="Sato S."/>
            <person name="Ralph S.A."/>
            <person name="Mann D.J."/>
            <person name="Xiong Z."/>
            <person name="Shallom S.J."/>
            <person name="Weidman J."/>
            <person name="Jiang L."/>
            <person name="Lynn J."/>
            <person name="Weaver B."/>
            <person name="Shoaibi A."/>
            <person name="Domingo A.R."/>
            <person name="Wasawo D."/>
            <person name="Crabtree J."/>
            <person name="Wortman J.R."/>
            <person name="Haas B."/>
            <person name="Angiuoli S.V."/>
            <person name="Creasy T.H."/>
            <person name="Lu C."/>
            <person name="Suh B."/>
            <person name="Silva J.C."/>
            <person name="Utterback T.R."/>
            <person name="Feldblyum T.V."/>
            <person name="Pertea M."/>
            <person name="Allen J."/>
            <person name="Nierman W.C."/>
            <person name="Taracha E.L.N."/>
            <person name="Salzberg S.L."/>
            <person name="White O.R."/>
            <person name="Fitzhugh H.A."/>
            <person name="Morzaria S."/>
            <person name="Venter J.C."/>
            <person name="Fraser C.M."/>
            <person name="Nene V."/>
        </authorList>
    </citation>
    <scope>NUCLEOTIDE SEQUENCE [LARGE SCALE GENOMIC DNA]</scope>
    <source>
        <strain evidence="5 6">Muguga</strain>
    </source>
</reference>
<dbReference type="InterPro" id="IPR000330">
    <property type="entry name" value="SNF2_N"/>
</dbReference>
<dbReference type="FunCoup" id="Q4N399">
    <property type="interactions" value="85"/>
</dbReference>
<dbReference type="InterPro" id="IPR049730">
    <property type="entry name" value="SNF2/RAD54-like_C"/>
</dbReference>
<dbReference type="CDD" id="cd18793">
    <property type="entry name" value="SF2_C_SNF"/>
    <property type="match status" value="1"/>
</dbReference>